<dbReference type="InterPro" id="IPR043472">
    <property type="entry name" value="Macro_dom-like"/>
</dbReference>
<reference evidence="1" key="1">
    <citation type="journal article" date="2019" name="MBio">
        <title>Virus Genomes from Deep Sea Sediments Expand the Ocean Megavirome and Support Independent Origins of Viral Gigantism.</title>
        <authorList>
            <person name="Backstrom D."/>
            <person name="Yutin N."/>
            <person name="Jorgensen S.L."/>
            <person name="Dharamshi J."/>
            <person name="Homa F."/>
            <person name="Zaremba-Niedwiedzka K."/>
            <person name="Spang A."/>
            <person name="Wolf Y.I."/>
            <person name="Koonin E.V."/>
            <person name="Ettema T.J."/>
        </authorList>
    </citation>
    <scope>NUCLEOTIDE SEQUENCE</scope>
</reference>
<accession>A0A481YUD1</accession>
<dbReference type="EMBL" id="MK500330">
    <property type="protein sequence ID" value="QBK86106.1"/>
    <property type="molecule type" value="Genomic_DNA"/>
</dbReference>
<evidence type="ECO:0000313" key="1">
    <source>
        <dbReference type="EMBL" id="QBK86106.1"/>
    </source>
</evidence>
<dbReference type="SUPFAM" id="SSF52949">
    <property type="entry name" value="Macro domain-like"/>
    <property type="match status" value="1"/>
</dbReference>
<organism evidence="1">
    <name type="scientific">Marseillevirus LCMAC101</name>
    <dbReference type="NCBI Taxonomy" id="2506602"/>
    <lineage>
        <taxon>Viruses</taxon>
        <taxon>Varidnaviria</taxon>
        <taxon>Bamfordvirae</taxon>
        <taxon>Nucleocytoviricota</taxon>
        <taxon>Megaviricetes</taxon>
        <taxon>Pimascovirales</taxon>
        <taxon>Pimascovirales incertae sedis</taxon>
        <taxon>Marseilleviridae</taxon>
    </lineage>
</organism>
<name>A0A481YUD1_9VIRU</name>
<gene>
    <name evidence="1" type="ORF">LCMAC101_07010</name>
</gene>
<proteinExistence type="predicted"/>
<sequence length="275" mass="30884">MADFNKDPRMRIIFIDIKCRWESACKIAYDSVRMEQIINPFGPPQFKFKTKILWETIDARNVKDKFPPHNKTACAFVSPANSYGGMDGGIDDIYSAMFPGPPTIEKIVQDCIEEKSIFSNTSTQKGYGFNKTLPVLPIGSGIIVPVPQRSGVISEVDTYLISVPTMVLPRDISNSHNAYYATMAALQVVHKYNRSMDFRNPKIGTIYIPGMCTGCGKMPLKQAARQMMVAIRDFEERGIRPNYEDDSPHSDVYSPAGLHLRHDIDIDMSGHTFTC</sequence>
<protein>
    <submittedName>
        <fullName evidence="1">Macro-like domain protein</fullName>
    </submittedName>
</protein>
<dbReference type="Gene3D" id="3.40.220.10">
    <property type="entry name" value="Leucine Aminopeptidase, subunit E, domain 1"/>
    <property type="match status" value="1"/>
</dbReference>